<dbReference type="NCBIfam" id="TIGR03181">
    <property type="entry name" value="PDH_E1_alph_x"/>
    <property type="match status" value="1"/>
</dbReference>
<dbReference type="RefSeq" id="WP_015798258.1">
    <property type="nucleotide sequence ID" value="NC_013124.1"/>
</dbReference>
<reference evidence="5 6" key="1">
    <citation type="journal article" date="2009" name="Stand. Genomic Sci.">
        <title>Complete genome sequence of Acidimicrobium ferrooxidans type strain (ICP).</title>
        <authorList>
            <person name="Clum A."/>
            <person name="Nolan M."/>
            <person name="Lang E."/>
            <person name="Glavina Del Rio T."/>
            <person name="Tice H."/>
            <person name="Copeland A."/>
            <person name="Cheng J.F."/>
            <person name="Lucas S."/>
            <person name="Chen F."/>
            <person name="Bruce D."/>
            <person name="Goodwin L."/>
            <person name="Pitluck S."/>
            <person name="Ivanova N."/>
            <person name="Mavrommatis K."/>
            <person name="Mikhailova N."/>
            <person name="Pati A."/>
            <person name="Chen A."/>
            <person name="Palaniappan K."/>
            <person name="Goker M."/>
            <person name="Spring S."/>
            <person name="Land M."/>
            <person name="Hauser L."/>
            <person name="Chang Y.J."/>
            <person name="Jeffries C.C."/>
            <person name="Chain P."/>
            <person name="Bristow J."/>
            <person name="Eisen J.A."/>
            <person name="Markowitz V."/>
            <person name="Hugenholtz P."/>
            <person name="Kyrpides N.C."/>
            <person name="Klenk H.P."/>
            <person name="Lapidus A."/>
        </authorList>
    </citation>
    <scope>NUCLEOTIDE SEQUENCE [LARGE SCALE GENOMIC DNA]</scope>
    <source>
        <strain evidence="6">DSM 10331 / JCM 15462 / NBRC 103882 / ICP</strain>
    </source>
</reference>
<keyword evidence="2 5" id="KW-0560">Oxidoreductase</keyword>
<dbReference type="eggNOG" id="COG1071">
    <property type="taxonomic scope" value="Bacteria"/>
</dbReference>
<dbReference type="PANTHER" id="PTHR43380:SF1">
    <property type="entry name" value="2-OXOISOVALERATE DEHYDROGENASE SUBUNIT ALPHA, MITOCHONDRIAL"/>
    <property type="match status" value="1"/>
</dbReference>
<organism evidence="5 6">
    <name type="scientific">Acidimicrobium ferrooxidans (strain DSM 10331 / JCM 15462 / NBRC 103882 / ICP)</name>
    <dbReference type="NCBI Taxonomy" id="525909"/>
    <lineage>
        <taxon>Bacteria</taxon>
        <taxon>Bacillati</taxon>
        <taxon>Actinomycetota</taxon>
        <taxon>Acidimicrobiia</taxon>
        <taxon>Acidimicrobiales</taxon>
        <taxon>Acidimicrobiaceae</taxon>
        <taxon>Acidimicrobium</taxon>
    </lineage>
</organism>
<evidence type="ECO:0000259" key="4">
    <source>
        <dbReference type="Pfam" id="PF00676"/>
    </source>
</evidence>
<evidence type="ECO:0000313" key="6">
    <source>
        <dbReference type="Proteomes" id="UP000000771"/>
    </source>
</evidence>
<dbReference type="InterPro" id="IPR050771">
    <property type="entry name" value="Alpha-ketoacid_DH_E1_comp"/>
</dbReference>
<name>C7LYG1_ACIFD</name>
<evidence type="ECO:0000256" key="1">
    <source>
        <dbReference type="ARBA" id="ARBA00001964"/>
    </source>
</evidence>
<dbReference type="Pfam" id="PF00676">
    <property type="entry name" value="E1_dh"/>
    <property type="match status" value="1"/>
</dbReference>
<dbReference type="EMBL" id="CP001631">
    <property type="protein sequence ID" value="ACU53769.1"/>
    <property type="molecule type" value="Genomic_DNA"/>
</dbReference>
<dbReference type="STRING" id="525909.Afer_0823"/>
<dbReference type="InterPro" id="IPR017596">
    <property type="entry name" value="PdhA/BkdA"/>
</dbReference>
<sequence length="358" mass="39998">MEAGTIEEQFPLLQRLNEDGELVGDLGVVDLDRLAEVYRHMVMLRRFDERAWNLQRQGVIGTYAPYKGQEAAQLGAAHGLAEQDWLVPTYRDWAASWARGVPLEHGLFFAKGHPRMGLVPEEATVLPAQVVIAAQTLHGVGVAWSLKLRHEPKVALVTFGDGAASQGDTHEAMNFASVFRVPLVFFCENNHWAISVPLERQMHSETIAQRAVAYGMEGFRVDGNDYVAVVNLVHDLAERARQGEGPFLVEAVTYRLGAHTTADDPSKYRESAEEERWEAKDPIRRIERLLQREGRLDDDAIAAAEASAAEAVEGVLERFHSALDDEPATLFDHVYAELTPQLAAQRDRFVARVKEVER</sequence>
<evidence type="ECO:0000256" key="2">
    <source>
        <dbReference type="ARBA" id="ARBA00023002"/>
    </source>
</evidence>
<keyword evidence="6" id="KW-1185">Reference proteome</keyword>
<evidence type="ECO:0000313" key="5">
    <source>
        <dbReference type="EMBL" id="ACU53769.1"/>
    </source>
</evidence>
<dbReference type="EC" id="1.2.4.1" evidence="5"/>
<keyword evidence="3" id="KW-0786">Thiamine pyrophosphate</keyword>
<feature type="domain" description="Dehydrogenase E1 component" evidence="4">
    <location>
        <begin position="38"/>
        <end position="319"/>
    </location>
</feature>
<dbReference type="Gene3D" id="3.40.50.970">
    <property type="match status" value="1"/>
</dbReference>
<keyword evidence="5" id="KW-0670">Pyruvate</keyword>
<proteinExistence type="predicted"/>
<dbReference type="AlphaFoldDB" id="C7LYG1"/>
<dbReference type="CDD" id="cd02000">
    <property type="entry name" value="TPP_E1_PDC_ADC_BCADC"/>
    <property type="match status" value="1"/>
</dbReference>
<dbReference type="HOGENOM" id="CLU_029393_1_0_11"/>
<accession>C7LYG1</accession>
<dbReference type="InterPro" id="IPR029061">
    <property type="entry name" value="THDP-binding"/>
</dbReference>
<protein>
    <submittedName>
        <fullName evidence="5">Pyruvate dehydrogenase (Acetyl-transferring) E1 component, alpha subunit</fullName>
        <ecNumber evidence="5">1.2.4.1</ecNumber>
    </submittedName>
</protein>
<dbReference type="PANTHER" id="PTHR43380">
    <property type="entry name" value="2-OXOISOVALERATE DEHYDROGENASE SUBUNIT ALPHA, MITOCHONDRIAL"/>
    <property type="match status" value="1"/>
</dbReference>
<comment type="cofactor">
    <cofactor evidence="1">
        <name>thiamine diphosphate</name>
        <dbReference type="ChEBI" id="CHEBI:58937"/>
    </cofactor>
</comment>
<dbReference type="GO" id="GO:0004739">
    <property type="term" value="F:pyruvate dehydrogenase (acetyl-transferring) activity"/>
    <property type="evidence" value="ECO:0007669"/>
    <property type="project" value="UniProtKB-EC"/>
</dbReference>
<dbReference type="KEGG" id="afo:Afer_0823"/>
<dbReference type="SUPFAM" id="SSF52518">
    <property type="entry name" value="Thiamin diphosphate-binding fold (THDP-binding)"/>
    <property type="match status" value="1"/>
</dbReference>
<gene>
    <name evidence="5" type="ordered locus">Afer_0823</name>
</gene>
<dbReference type="GO" id="GO:0000287">
    <property type="term" value="F:magnesium ion binding"/>
    <property type="evidence" value="ECO:0007669"/>
    <property type="project" value="UniProtKB-ARBA"/>
</dbReference>
<dbReference type="OrthoDB" id="9766715at2"/>
<dbReference type="InterPro" id="IPR001017">
    <property type="entry name" value="DH_E1"/>
</dbReference>
<dbReference type="GO" id="GO:0009083">
    <property type="term" value="P:branched-chain amino acid catabolic process"/>
    <property type="evidence" value="ECO:0007669"/>
    <property type="project" value="TreeGrafter"/>
</dbReference>
<evidence type="ECO:0000256" key="3">
    <source>
        <dbReference type="ARBA" id="ARBA00023052"/>
    </source>
</evidence>
<dbReference type="Proteomes" id="UP000000771">
    <property type="component" value="Chromosome"/>
</dbReference>